<dbReference type="CDD" id="cd11608">
    <property type="entry name" value="eIF2D_C"/>
    <property type="match status" value="1"/>
</dbReference>
<dbReference type="Proteomes" id="UP000076798">
    <property type="component" value="Unassembled WGS sequence"/>
</dbReference>
<dbReference type="InterPro" id="IPR039759">
    <property type="entry name" value="eIF2D_SUI1"/>
</dbReference>
<dbReference type="PROSITE" id="PS50890">
    <property type="entry name" value="PUA"/>
    <property type="match status" value="1"/>
</dbReference>
<dbReference type="Pfam" id="PF01253">
    <property type="entry name" value="SUI1"/>
    <property type="match status" value="1"/>
</dbReference>
<dbReference type="AlphaFoldDB" id="A0A166E4M4"/>
<feature type="compositionally biased region" description="Basic and acidic residues" evidence="1">
    <location>
        <begin position="256"/>
        <end position="266"/>
    </location>
</feature>
<evidence type="ECO:0000313" key="3">
    <source>
        <dbReference type="EMBL" id="KZT39203.1"/>
    </source>
</evidence>
<dbReference type="InterPro" id="IPR036885">
    <property type="entry name" value="SWIB_MDM2_dom_sf"/>
</dbReference>
<dbReference type="InterPro" id="IPR041366">
    <property type="entry name" value="Pre-PUA"/>
</dbReference>
<dbReference type="InterPro" id="IPR036877">
    <property type="entry name" value="SUI1_dom_sf"/>
</dbReference>
<protein>
    <recommendedName>
        <fullName evidence="2">SUI1 domain-containing protein</fullName>
    </recommendedName>
</protein>
<dbReference type="SUPFAM" id="SSF47592">
    <property type="entry name" value="SWIB/MDM2 domain"/>
    <property type="match status" value="1"/>
</dbReference>
<name>A0A166E4M4_9AGAM</name>
<dbReference type="InterPro" id="IPR048248">
    <property type="entry name" value="PUA_eIF2d-like"/>
</dbReference>
<dbReference type="GO" id="GO:0003743">
    <property type="term" value="F:translation initiation factor activity"/>
    <property type="evidence" value="ECO:0007669"/>
    <property type="project" value="InterPro"/>
</dbReference>
<dbReference type="Gene3D" id="3.10.400.20">
    <property type="match status" value="1"/>
</dbReference>
<feature type="compositionally biased region" description="Pro residues" evidence="1">
    <location>
        <begin position="267"/>
        <end position="279"/>
    </location>
</feature>
<dbReference type="GO" id="GO:0001731">
    <property type="term" value="P:formation of translation preinitiation complex"/>
    <property type="evidence" value="ECO:0007669"/>
    <property type="project" value="InterPro"/>
</dbReference>
<dbReference type="Pfam" id="PF25304">
    <property type="entry name" value="WHD_eIF2D"/>
    <property type="match status" value="1"/>
</dbReference>
<feature type="region of interest" description="Disordered" evidence="1">
    <location>
        <begin position="219"/>
        <end position="284"/>
    </location>
</feature>
<dbReference type="OrthoDB" id="199771at2759"/>
<dbReference type="PROSITE" id="PS50296">
    <property type="entry name" value="SUI1"/>
    <property type="match status" value="1"/>
</dbReference>
<dbReference type="SUPFAM" id="SSF55159">
    <property type="entry name" value="eIF1-like"/>
    <property type="match status" value="1"/>
</dbReference>
<dbReference type="InterPro" id="IPR058886">
    <property type="entry name" value="SWIB_eIF2D"/>
</dbReference>
<dbReference type="Pfam" id="PF26292">
    <property type="entry name" value="PUA_elF2D"/>
    <property type="match status" value="1"/>
</dbReference>
<dbReference type="Pfam" id="PF26291">
    <property type="entry name" value="SWIB_eIF2D"/>
    <property type="match status" value="1"/>
</dbReference>
<dbReference type="Pfam" id="PF17832">
    <property type="entry name" value="Pre-PUA"/>
    <property type="match status" value="1"/>
</dbReference>
<dbReference type="InterPro" id="IPR039757">
    <property type="entry name" value="EIF2D"/>
</dbReference>
<evidence type="ECO:0000259" key="2">
    <source>
        <dbReference type="PROSITE" id="PS50296"/>
    </source>
</evidence>
<dbReference type="PANTHER" id="PTHR12217">
    <property type="entry name" value="EUKARYOTIC TRANSLATION INITIATION FACTOR 2D"/>
    <property type="match status" value="1"/>
</dbReference>
<sequence length="620" mass="67480">MFKKPTQDLKTSAPLRNSDRKKFRQRVLQQFSIASKVEAAAEANIETKGEKEPDIGDILVPDGILSVKFRSHLDEPGVIYLSPNVPYDPLFFTFGHSNKDEVIIPTVYTLWKVPHLIPTLSTPRAVIPKLSGGADLMAPGVVTCPQDLNTSQIVSISAYIPAQSTSTSTASDTSPSSSSSVPRLSYPLAVGTMAIPSSSLKDDTKGKVVHLLHAYGDHLWSMGGKTEPPADGVPFRHTDDEGGDGEQGEEVVDQGKSGENDQRNEPPRTPSPSPTPIPSQPDLSPQEVSAILRTSTLQALSTSLAALPKSSFPLSASQLYTTHILPSRPAFIPSPSNAAPATTPVDIKHSSFKSLTAFLKSLEKEGLIKTKDIRSEVHLTSFDATHTALAGHQTYKTIGDVEKKAAQKEAREKEDVGKMKSGAIEVVESWRPQGANVKFFEECKLSPSKSYTQPEIRSALQSYIAANKDTLVDPRKQHLIKLDPILASIVLAKDEWIDDMKREDILERLIGSMQPFYSIKFPGEEAGNPKKGTPPSIKIEIKMRQGRKACTLITGLESWKIDPASLADELRVRCASSTSVSDLPGKNAGKEVLVQGKQTKLVVEMIETKGISKKWIKIVD</sequence>
<dbReference type="Gene3D" id="3.30.780.10">
    <property type="entry name" value="SUI1-like domain"/>
    <property type="match status" value="1"/>
</dbReference>
<dbReference type="STRING" id="1314776.A0A166E4M4"/>
<dbReference type="FunFam" id="3.30.780.10:FF:000008">
    <property type="entry name" value="eukaryotic translation initiation factor 2D"/>
    <property type="match status" value="1"/>
</dbReference>
<dbReference type="PANTHER" id="PTHR12217:SF4">
    <property type="entry name" value="EUKARYOTIC TRANSLATION INITIATION FACTOR 2D"/>
    <property type="match status" value="1"/>
</dbReference>
<dbReference type="EMBL" id="KV428050">
    <property type="protein sequence ID" value="KZT39203.1"/>
    <property type="molecule type" value="Genomic_DNA"/>
</dbReference>
<dbReference type="CDD" id="cd21156">
    <property type="entry name" value="PUA_eIF2d-like"/>
    <property type="match status" value="1"/>
</dbReference>
<evidence type="ECO:0000256" key="1">
    <source>
        <dbReference type="SAM" id="MobiDB-lite"/>
    </source>
</evidence>
<dbReference type="InterPro" id="IPR015947">
    <property type="entry name" value="PUA-like_sf"/>
</dbReference>
<keyword evidence="4" id="KW-1185">Reference proteome</keyword>
<dbReference type="InterPro" id="IPR057429">
    <property type="entry name" value="WH_eIF2D"/>
</dbReference>
<feature type="domain" description="SUI1" evidence="2">
    <location>
        <begin position="537"/>
        <end position="610"/>
    </location>
</feature>
<gene>
    <name evidence="3" type="ORF">SISSUDRAFT_1070619</name>
</gene>
<dbReference type="InterPro" id="IPR001950">
    <property type="entry name" value="SUI1"/>
</dbReference>
<feature type="region of interest" description="Disordered" evidence="1">
    <location>
        <begin position="1"/>
        <end position="21"/>
    </location>
</feature>
<feature type="compositionally biased region" description="Acidic residues" evidence="1">
    <location>
        <begin position="241"/>
        <end position="252"/>
    </location>
</feature>
<evidence type="ECO:0000313" key="4">
    <source>
        <dbReference type="Proteomes" id="UP000076798"/>
    </source>
</evidence>
<dbReference type="SUPFAM" id="SSF88697">
    <property type="entry name" value="PUA domain-like"/>
    <property type="match status" value="1"/>
</dbReference>
<reference evidence="3 4" key="1">
    <citation type="journal article" date="2016" name="Mol. Biol. Evol.">
        <title>Comparative Genomics of Early-Diverging Mushroom-Forming Fungi Provides Insights into the Origins of Lignocellulose Decay Capabilities.</title>
        <authorList>
            <person name="Nagy L.G."/>
            <person name="Riley R."/>
            <person name="Tritt A."/>
            <person name="Adam C."/>
            <person name="Daum C."/>
            <person name="Floudas D."/>
            <person name="Sun H."/>
            <person name="Yadav J.S."/>
            <person name="Pangilinan J."/>
            <person name="Larsson K.H."/>
            <person name="Matsuura K."/>
            <person name="Barry K."/>
            <person name="Labutti K."/>
            <person name="Kuo R."/>
            <person name="Ohm R.A."/>
            <person name="Bhattacharya S.S."/>
            <person name="Shirouzu T."/>
            <person name="Yoshinaga Y."/>
            <person name="Martin F.M."/>
            <person name="Grigoriev I.V."/>
            <person name="Hibbett D.S."/>
        </authorList>
    </citation>
    <scope>NUCLEOTIDE SEQUENCE [LARGE SCALE GENOMIC DNA]</scope>
    <source>
        <strain evidence="3 4">HHB10207 ss-3</strain>
    </source>
</reference>
<organism evidence="3 4">
    <name type="scientific">Sistotremastrum suecicum HHB10207 ss-3</name>
    <dbReference type="NCBI Taxonomy" id="1314776"/>
    <lineage>
        <taxon>Eukaryota</taxon>
        <taxon>Fungi</taxon>
        <taxon>Dikarya</taxon>
        <taxon>Basidiomycota</taxon>
        <taxon>Agaricomycotina</taxon>
        <taxon>Agaricomycetes</taxon>
        <taxon>Sistotremastrales</taxon>
        <taxon>Sistotremastraceae</taxon>
        <taxon>Sistotremastrum</taxon>
    </lineage>
</organism>
<proteinExistence type="predicted"/>
<accession>A0A166E4M4</accession>